<organism evidence="1 2">
    <name type="scientific">Ascidiaceihabitans donghaensis</name>
    <dbReference type="NCBI Taxonomy" id="1510460"/>
    <lineage>
        <taxon>Bacteria</taxon>
        <taxon>Pseudomonadati</taxon>
        <taxon>Pseudomonadota</taxon>
        <taxon>Alphaproteobacteria</taxon>
        <taxon>Rhodobacterales</taxon>
        <taxon>Paracoccaceae</taxon>
        <taxon>Ascidiaceihabitans</taxon>
    </lineage>
</organism>
<sequence>MREENALKGAEKEDDIKDILGYVVSNLEAG</sequence>
<reference evidence="1 2" key="1">
    <citation type="submission" date="2018-03" db="EMBL/GenBank/DDBJ databases">
        <authorList>
            <person name="Keele B.F."/>
        </authorList>
    </citation>
    <scope>NUCLEOTIDE SEQUENCE [LARGE SCALE GENOMIC DNA]</scope>
    <source>
        <strain evidence="1 2">CECT 8599</strain>
    </source>
</reference>
<proteinExistence type="predicted"/>
<protein>
    <submittedName>
        <fullName evidence="1">Uncharacterized protein</fullName>
    </submittedName>
</protein>
<dbReference type="AlphaFoldDB" id="A0A2R8BCQ0"/>
<gene>
    <name evidence="1" type="ORF">ASD8599_01587</name>
</gene>
<keyword evidence="2" id="KW-1185">Reference proteome</keyword>
<name>A0A2R8BCQ0_9RHOB</name>
<accession>A0A2R8BCQ0</accession>
<dbReference type="Proteomes" id="UP000244880">
    <property type="component" value="Unassembled WGS sequence"/>
</dbReference>
<evidence type="ECO:0000313" key="2">
    <source>
        <dbReference type="Proteomes" id="UP000244880"/>
    </source>
</evidence>
<evidence type="ECO:0000313" key="1">
    <source>
        <dbReference type="EMBL" id="SPH20846.1"/>
    </source>
</evidence>
<dbReference type="EMBL" id="OMOR01000001">
    <property type="protein sequence ID" value="SPH20846.1"/>
    <property type="molecule type" value="Genomic_DNA"/>
</dbReference>